<evidence type="ECO:0000256" key="5">
    <source>
        <dbReference type="ARBA" id="ARBA00022989"/>
    </source>
</evidence>
<feature type="transmembrane region" description="Helical" evidence="7">
    <location>
        <begin position="85"/>
        <end position="106"/>
    </location>
</feature>
<keyword evidence="4 7" id="KW-0812">Transmembrane</keyword>
<dbReference type="InterPro" id="IPR002656">
    <property type="entry name" value="Acyl_transf_3_dom"/>
</dbReference>
<gene>
    <name evidence="9" type="ordered locus">Bfae_20920</name>
</gene>
<dbReference type="Pfam" id="PF01757">
    <property type="entry name" value="Acyl_transf_3"/>
    <property type="match status" value="1"/>
</dbReference>
<evidence type="ECO:0000256" key="1">
    <source>
        <dbReference type="ARBA" id="ARBA00004651"/>
    </source>
</evidence>
<dbReference type="EMBL" id="CP001643">
    <property type="protein sequence ID" value="ACU85899.1"/>
    <property type="molecule type" value="Genomic_DNA"/>
</dbReference>
<keyword evidence="3" id="KW-1003">Cell membrane</keyword>
<feature type="transmembrane region" description="Helical" evidence="7">
    <location>
        <begin position="326"/>
        <end position="347"/>
    </location>
</feature>
<dbReference type="KEGG" id="bfa:Bfae_20920"/>
<feature type="transmembrane region" description="Helical" evidence="7">
    <location>
        <begin position="216"/>
        <end position="237"/>
    </location>
</feature>
<feature type="domain" description="Acyltransferase 3" evidence="8">
    <location>
        <begin position="10"/>
        <end position="344"/>
    </location>
</feature>
<comment type="subcellular location">
    <subcellularLocation>
        <location evidence="1">Cell membrane</location>
        <topology evidence="1">Multi-pass membrane protein</topology>
    </subcellularLocation>
</comment>
<feature type="transmembrane region" description="Helical" evidence="7">
    <location>
        <begin position="293"/>
        <end position="314"/>
    </location>
</feature>
<dbReference type="AlphaFoldDB" id="C7ME92"/>
<sequence length="357" mass="38050">MTSGQRTYLPYLDVTRILAVLGVVAIHVVSGGVADGEVGIAVTALDMALKVAVPIFFMMSGALSLDPAAHRHGPGHFLRRRARRIVPALVVWSAFYLIVIEGFVSGNPVGSLTELMDLLVRGKTYTHLYFLFAIAGLYLLSPVLAAFLEQDERRRAWIVGLAASGWTVAVISVGQAGGFAEDSTPPVAAGSLTFFLLYAGYFVLGRALVLTPLPRWCGVVGLATVPGFVALVTWLYIAQPGGPGGPGPVSAWVRAFSPVYGSLPIVVYSVVLMAAVSSLFASWRVPERAVRPLRTLGTATFGIFLVHFAVIVVLREALPALAPYETVPMAITWVLTVLVSALIALIGQRVPGLRLVF</sequence>
<proteinExistence type="inferred from homology"/>
<keyword evidence="10" id="KW-1185">Reference proteome</keyword>
<reference evidence="9 10" key="1">
    <citation type="journal article" date="2009" name="Stand. Genomic Sci.">
        <title>Complete genome sequence of Brachybacterium faecium type strain (Schefferle 6-10).</title>
        <authorList>
            <person name="Lapidus A."/>
            <person name="Pukall R."/>
            <person name="Labuttii K."/>
            <person name="Copeland A."/>
            <person name="Del Rio T.G."/>
            <person name="Nolan M."/>
            <person name="Chen F."/>
            <person name="Lucas S."/>
            <person name="Tice H."/>
            <person name="Cheng J.F."/>
            <person name="Bruce D."/>
            <person name="Goodwin L."/>
            <person name="Pitluck S."/>
            <person name="Rohde M."/>
            <person name="Goker M."/>
            <person name="Pati A."/>
            <person name="Ivanova N."/>
            <person name="Mavrommatis K."/>
            <person name="Chen A."/>
            <person name="Palaniappan K."/>
            <person name="D'haeseleer P."/>
            <person name="Chain P."/>
            <person name="Bristow J."/>
            <person name="Eisen J.A."/>
            <person name="Markowitz V."/>
            <person name="Hugenholtz P."/>
            <person name="Kyrpides N.C."/>
            <person name="Klenk H.P."/>
        </authorList>
    </citation>
    <scope>NUCLEOTIDE SEQUENCE [LARGE SCALE GENOMIC DNA]</scope>
    <source>
        <strain evidence="10">ATCC 43885 / DSM 4810 / JCM 11609 / LMG 19847 / NBRC 14762 / NCIMB 9860 / 6-10</strain>
    </source>
</reference>
<dbReference type="GO" id="GO:0009246">
    <property type="term" value="P:enterobacterial common antigen biosynthetic process"/>
    <property type="evidence" value="ECO:0007669"/>
    <property type="project" value="TreeGrafter"/>
</dbReference>
<feature type="transmembrane region" description="Helical" evidence="7">
    <location>
        <begin position="12"/>
        <end position="34"/>
    </location>
</feature>
<dbReference type="GO" id="GO:0005886">
    <property type="term" value="C:plasma membrane"/>
    <property type="evidence" value="ECO:0007669"/>
    <property type="project" value="UniProtKB-SubCell"/>
</dbReference>
<feature type="transmembrane region" description="Helical" evidence="7">
    <location>
        <begin position="257"/>
        <end position="281"/>
    </location>
</feature>
<evidence type="ECO:0000256" key="4">
    <source>
        <dbReference type="ARBA" id="ARBA00022692"/>
    </source>
</evidence>
<evidence type="ECO:0000256" key="6">
    <source>
        <dbReference type="ARBA" id="ARBA00023136"/>
    </source>
</evidence>
<evidence type="ECO:0000256" key="2">
    <source>
        <dbReference type="ARBA" id="ARBA00007400"/>
    </source>
</evidence>
<dbReference type="OrthoDB" id="1072135at2"/>
<accession>C7ME92</accession>
<evidence type="ECO:0000313" key="10">
    <source>
        <dbReference type="Proteomes" id="UP000001919"/>
    </source>
</evidence>
<dbReference type="STRING" id="446465.Bfae_20920"/>
<keyword evidence="6 7" id="KW-0472">Membrane</keyword>
<dbReference type="GO" id="GO:0016413">
    <property type="term" value="F:O-acetyltransferase activity"/>
    <property type="evidence" value="ECO:0007669"/>
    <property type="project" value="TreeGrafter"/>
</dbReference>
<name>C7ME92_BRAFD</name>
<dbReference type="PANTHER" id="PTHR40074">
    <property type="entry name" value="O-ACETYLTRANSFERASE WECH"/>
    <property type="match status" value="1"/>
</dbReference>
<protein>
    <submittedName>
        <fullName evidence="9">Uncharacterized conserved protein</fullName>
    </submittedName>
</protein>
<keyword evidence="5 7" id="KW-1133">Transmembrane helix</keyword>
<comment type="similarity">
    <text evidence="2">Belongs to the acyltransferase 3 family.</text>
</comment>
<organism evidence="9 10">
    <name type="scientific">Brachybacterium faecium (strain ATCC 43885 / DSM 4810 / JCM 11609 / LMG 19847 / NBRC 14762 / NCIMB 9860 / 6-10)</name>
    <dbReference type="NCBI Taxonomy" id="446465"/>
    <lineage>
        <taxon>Bacteria</taxon>
        <taxon>Bacillati</taxon>
        <taxon>Actinomycetota</taxon>
        <taxon>Actinomycetes</taxon>
        <taxon>Micrococcales</taxon>
        <taxon>Dermabacteraceae</taxon>
        <taxon>Brachybacterium</taxon>
    </lineage>
</organism>
<dbReference type="Proteomes" id="UP000001919">
    <property type="component" value="Chromosome"/>
</dbReference>
<evidence type="ECO:0000313" key="9">
    <source>
        <dbReference type="EMBL" id="ACU85899.1"/>
    </source>
</evidence>
<evidence type="ECO:0000256" key="3">
    <source>
        <dbReference type="ARBA" id="ARBA00022475"/>
    </source>
</evidence>
<dbReference type="PANTHER" id="PTHR40074:SF2">
    <property type="entry name" value="O-ACETYLTRANSFERASE WECH"/>
    <property type="match status" value="1"/>
</dbReference>
<feature type="transmembrane region" description="Helical" evidence="7">
    <location>
        <begin position="186"/>
        <end position="204"/>
    </location>
</feature>
<feature type="transmembrane region" description="Helical" evidence="7">
    <location>
        <begin position="155"/>
        <end position="174"/>
    </location>
</feature>
<dbReference type="HOGENOM" id="CLU_047714_0_0_11"/>
<evidence type="ECO:0000256" key="7">
    <source>
        <dbReference type="SAM" id="Phobius"/>
    </source>
</evidence>
<feature type="transmembrane region" description="Helical" evidence="7">
    <location>
        <begin position="126"/>
        <end position="148"/>
    </location>
</feature>
<feature type="transmembrane region" description="Helical" evidence="7">
    <location>
        <begin position="40"/>
        <end position="65"/>
    </location>
</feature>
<dbReference type="PATRIC" id="fig|446465.5.peg.2076"/>
<dbReference type="eggNOG" id="COG3274">
    <property type="taxonomic scope" value="Bacteria"/>
</dbReference>
<evidence type="ECO:0000259" key="8">
    <source>
        <dbReference type="Pfam" id="PF01757"/>
    </source>
</evidence>